<sequence length="483" mass="54557">MAQKGWSMLKGGTVVNSSGSAHLYFEILREDHAHAGVQGIMIWGTWTPTRCYRMCLTDNNFKNLPTGDVVNKLMSEWGRPTSLKGTTDSNGHFETSLFHGDSKFQCLTKPEEAHYGGGIVLNPELNLGLKGWTIFGDAKVEHQKSKDGKKYIVASNRNTAFDSFTQKFCLEKDKLYVFSAWFSVSQGNAHIAAKFKTKTGDETAGWVMAKKGCWSMLKVHKSKVKFQAVDQQGKALANATITIKQNLPGFPLGCTMNPLILDNTAYEKWFTPKFRYTVFENELKWYMNEPSRGKEDYGPADAMLKFAKANNIKVRGHNLFWDNPKLQPNWVGGLSTDDLRVVTDHRINYVMSRYLGQMIHWDVVNENLHYSFFEDKFGANASTIFYEKANQIDGNTIPFLNDFNTIEESEGLASPAKYLAKISQIREEGYNGPLGIGLEGHFTVPNLPYIRASLDQLSSANLPIWLTEMDVDSRPDQVRDSRF</sequence>
<dbReference type="InterPro" id="IPR017853">
    <property type="entry name" value="GH"/>
</dbReference>
<dbReference type="GO" id="GO:0000272">
    <property type="term" value="P:polysaccharide catabolic process"/>
    <property type="evidence" value="ECO:0007669"/>
    <property type="project" value="UniProtKB-KW"/>
</dbReference>
<keyword evidence="7" id="KW-1185">Reference proteome</keyword>
<name>A0AAD1ZJ17_9LAMI</name>
<evidence type="ECO:0000259" key="5">
    <source>
        <dbReference type="PROSITE" id="PS51760"/>
    </source>
</evidence>
<evidence type="ECO:0000313" key="7">
    <source>
        <dbReference type="Proteomes" id="UP000834106"/>
    </source>
</evidence>
<organism evidence="6 7">
    <name type="scientific">Fraxinus pennsylvanica</name>
    <dbReference type="NCBI Taxonomy" id="56036"/>
    <lineage>
        <taxon>Eukaryota</taxon>
        <taxon>Viridiplantae</taxon>
        <taxon>Streptophyta</taxon>
        <taxon>Embryophyta</taxon>
        <taxon>Tracheophyta</taxon>
        <taxon>Spermatophyta</taxon>
        <taxon>Magnoliopsida</taxon>
        <taxon>eudicotyledons</taxon>
        <taxon>Gunneridae</taxon>
        <taxon>Pentapetalae</taxon>
        <taxon>asterids</taxon>
        <taxon>lamiids</taxon>
        <taxon>Lamiales</taxon>
        <taxon>Oleaceae</taxon>
        <taxon>Oleeae</taxon>
        <taxon>Fraxinus</taxon>
    </lineage>
</organism>
<dbReference type="Gene3D" id="3.20.20.80">
    <property type="entry name" value="Glycosidases"/>
    <property type="match status" value="1"/>
</dbReference>
<protein>
    <recommendedName>
        <fullName evidence="5">GH10 domain-containing protein</fullName>
    </recommendedName>
</protein>
<keyword evidence="3" id="KW-0119">Carbohydrate metabolism</keyword>
<dbReference type="PROSITE" id="PS51760">
    <property type="entry name" value="GH10_2"/>
    <property type="match status" value="1"/>
</dbReference>
<dbReference type="PANTHER" id="PTHR31490">
    <property type="entry name" value="GLYCOSYL HYDROLASE"/>
    <property type="match status" value="1"/>
</dbReference>
<evidence type="ECO:0000256" key="1">
    <source>
        <dbReference type="ARBA" id="ARBA00007495"/>
    </source>
</evidence>
<dbReference type="InterPro" id="IPR001000">
    <property type="entry name" value="GH10_dom"/>
</dbReference>
<dbReference type="InterPro" id="IPR008979">
    <property type="entry name" value="Galactose-bd-like_sf"/>
</dbReference>
<evidence type="ECO:0000256" key="3">
    <source>
        <dbReference type="ARBA" id="ARBA00023277"/>
    </source>
</evidence>
<accession>A0AAD1ZJ17</accession>
<feature type="domain" description="GH10" evidence="5">
    <location>
        <begin position="244"/>
        <end position="483"/>
    </location>
</feature>
<dbReference type="PANTHER" id="PTHR31490:SF2">
    <property type="entry name" value="GLYCOSYL HYDROLASE FAMILY 10 PROTEIN"/>
    <property type="match status" value="1"/>
</dbReference>
<dbReference type="GO" id="GO:0031176">
    <property type="term" value="F:endo-1,4-beta-xylanase activity"/>
    <property type="evidence" value="ECO:0007669"/>
    <property type="project" value="UniProtKB-ARBA"/>
</dbReference>
<dbReference type="Pfam" id="PF00331">
    <property type="entry name" value="Glyco_hydro_10"/>
    <property type="match status" value="1"/>
</dbReference>
<dbReference type="InterPro" id="IPR044846">
    <property type="entry name" value="GH10"/>
</dbReference>
<dbReference type="Gene3D" id="2.60.120.260">
    <property type="entry name" value="Galactose-binding domain-like"/>
    <property type="match status" value="1"/>
</dbReference>
<dbReference type="EMBL" id="OU503045">
    <property type="protein sequence ID" value="CAI9769998.1"/>
    <property type="molecule type" value="Genomic_DNA"/>
</dbReference>
<comment type="similarity">
    <text evidence="1">Belongs to the glycosyl hydrolase 10 (cellulase F) family.</text>
</comment>
<reference evidence="6" key="1">
    <citation type="submission" date="2023-05" db="EMBL/GenBank/DDBJ databases">
        <authorList>
            <person name="Huff M."/>
        </authorList>
    </citation>
    <scope>NUCLEOTIDE SEQUENCE</scope>
</reference>
<evidence type="ECO:0000256" key="4">
    <source>
        <dbReference type="ARBA" id="ARBA00023326"/>
    </source>
</evidence>
<keyword evidence="4" id="KW-0624">Polysaccharide degradation</keyword>
<gene>
    <name evidence="6" type="ORF">FPE_LOCUS16292</name>
</gene>
<proteinExistence type="inferred from homology"/>
<dbReference type="Proteomes" id="UP000834106">
    <property type="component" value="Chromosome 10"/>
</dbReference>
<keyword evidence="2" id="KW-0378">Hydrolase</keyword>
<dbReference type="SUPFAM" id="SSF49785">
    <property type="entry name" value="Galactose-binding domain-like"/>
    <property type="match status" value="1"/>
</dbReference>
<dbReference type="SMART" id="SM00633">
    <property type="entry name" value="Glyco_10"/>
    <property type="match status" value="1"/>
</dbReference>
<dbReference type="SUPFAM" id="SSF51445">
    <property type="entry name" value="(Trans)glycosidases"/>
    <property type="match status" value="2"/>
</dbReference>
<dbReference type="AlphaFoldDB" id="A0AAD1ZJ17"/>
<evidence type="ECO:0000313" key="6">
    <source>
        <dbReference type="EMBL" id="CAI9769998.1"/>
    </source>
</evidence>
<evidence type="ECO:0000256" key="2">
    <source>
        <dbReference type="ARBA" id="ARBA00022801"/>
    </source>
</evidence>